<organism evidence="1">
    <name type="scientific">Anguilla anguilla</name>
    <name type="common">European freshwater eel</name>
    <name type="synonym">Muraena anguilla</name>
    <dbReference type="NCBI Taxonomy" id="7936"/>
    <lineage>
        <taxon>Eukaryota</taxon>
        <taxon>Metazoa</taxon>
        <taxon>Chordata</taxon>
        <taxon>Craniata</taxon>
        <taxon>Vertebrata</taxon>
        <taxon>Euteleostomi</taxon>
        <taxon>Actinopterygii</taxon>
        <taxon>Neopterygii</taxon>
        <taxon>Teleostei</taxon>
        <taxon>Anguilliformes</taxon>
        <taxon>Anguillidae</taxon>
        <taxon>Anguilla</taxon>
    </lineage>
</organism>
<accession>A0A0E9Y0H7</accession>
<reference evidence="1" key="2">
    <citation type="journal article" date="2015" name="Fish Shellfish Immunol.">
        <title>Early steps in the European eel (Anguilla anguilla)-Vibrio vulnificus interaction in the gills: Role of the RtxA13 toxin.</title>
        <authorList>
            <person name="Callol A."/>
            <person name="Pajuelo D."/>
            <person name="Ebbesson L."/>
            <person name="Teles M."/>
            <person name="MacKenzie S."/>
            <person name="Amaro C."/>
        </authorList>
    </citation>
    <scope>NUCLEOTIDE SEQUENCE</scope>
</reference>
<protein>
    <submittedName>
        <fullName evidence="1">Uncharacterized protein</fullName>
    </submittedName>
</protein>
<reference evidence="1" key="1">
    <citation type="submission" date="2014-11" db="EMBL/GenBank/DDBJ databases">
        <authorList>
            <person name="Amaro Gonzalez C."/>
        </authorList>
    </citation>
    <scope>NUCLEOTIDE SEQUENCE</scope>
</reference>
<dbReference type="EMBL" id="GBXM01000193">
    <property type="protein sequence ID" value="JAI08385.1"/>
    <property type="molecule type" value="Transcribed_RNA"/>
</dbReference>
<dbReference type="AlphaFoldDB" id="A0A0E9Y0H7"/>
<sequence length="56" mass="6482">MTYSPLTAPPEVELKRNAQYSTKIPWITLRRNSPNTSQRCQQTVTDILGVIFMEEK</sequence>
<proteinExistence type="predicted"/>
<name>A0A0E9Y0H7_ANGAN</name>
<evidence type="ECO:0000313" key="1">
    <source>
        <dbReference type="EMBL" id="JAI08385.1"/>
    </source>
</evidence>